<proteinExistence type="predicted"/>
<dbReference type="Pfam" id="PF12831">
    <property type="entry name" value="FAD_oxidored"/>
    <property type="match status" value="1"/>
</dbReference>
<dbReference type="InterPro" id="IPR036188">
    <property type="entry name" value="FAD/NAD-bd_sf"/>
</dbReference>
<dbReference type="GO" id="GO:0016628">
    <property type="term" value="F:oxidoreductase activity, acting on the CH-CH group of donors, NAD or NADP as acceptor"/>
    <property type="evidence" value="ECO:0007669"/>
    <property type="project" value="InterPro"/>
</dbReference>
<dbReference type="PANTHER" id="PTHR42685">
    <property type="entry name" value="GERANYLGERANYL DIPHOSPHATE REDUCTASE"/>
    <property type="match status" value="1"/>
</dbReference>
<dbReference type="Pfam" id="PF22578">
    <property type="entry name" value="GGR_cat"/>
    <property type="match status" value="1"/>
</dbReference>
<dbReference type="InterPro" id="IPR050407">
    <property type="entry name" value="Geranylgeranyl_reductase"/>
</dbReference>
<dbReference type="Gene3D" id="3.50.50.60">
    <property type="entry name" value="FAD/NAD(P)-binding domain"/>
    <property type="match status" value="1"/>
</dbReference>
<dbReference type="EMBL" id="JAGVWC010000012">
    <property type="protein sequence ID" value="MBS3062047.1"/>
    <property type="molecule type" value="Genomic_DNA"/>
</dbReference>
<organism evidence="2 3">
    <name type="scientific">Candidatus Iainarchaeum sp</name>
    <dbReference type="NCBI Taxonomy" id="3101447"/>
    <lineage>
        <taxon>Archaea</taxon>
        <taxon>Candidatus Iainarchaeota</taxon>
        <taxon>Candidatus Iainarchaeia</taxon>
        <taxon>Candidatus Iainarchaeales</taxon>
        <taxon>Candidatus Iainarchaeaceae</taxon>
        <taxon>Candidatus Iainarchaeum</taxon>
    </lineage>
</organism>
<dbReference type="PRINTS" id="PR00368">
    <property type="entry name" value="FADPNR"/>
</dbReference>
<dbReference type="SUPFAM" id="SSF51905">
    <property type="entry name" value="FAD/NAD(P)-binding domain"/>
    <property type="match status" value="1"/>
</dbReference>
<feature type="domain" description="Digeranylgeranylglycerophospholipid reductase catalytic" evidence="1">
    <location>
        <begin position="166"/>
        <end position="241"/>
    </location>
</feature>
<dbReference type="InterPro" id="IPR011777">
    <property type="entry name" value="Geranylgeranyl_Rdtase_fam"/>
</dbReference>
<name>A0A8T4L5Z7_9ARCH</name>
<evidence type="ECO:0000313" key="3">
    <source>
        <dbReference type="Proteomes" id="UP000675968"/>
    </source>
</evidence>
<dbReference type="NCBIfam" id="TIGR02032">
    <property type="entry name" value="GG-red-SF"/>
    <property type="match status" value="1"/>
</dbReference>
<reference evidence="2" key="1">
    <citation type="submission" date="2021-03" db="EMBL/GenBank/DDBJ databases">
        <authorList>
            <person name="Jaffe A."/>
        </authorList>
    </citation>
    <scope>NUCLEOTIDE SEQUENCE</scope>
    <source>
        <strain evidence="2">RIFCSPLOWO2_01_FULL_AR10_48_17</strain>
    </source>
</reference>
<reference evidence="2" key="2">
    <citation type="submission" date="2021-05" db="EMBL/GenBank/DDBJ databases">
        <title>Protein family content uncovers lineage relationships and bacterial pathway maintenance mechanisms in DPANN archaea.</title>
        <authorList>
            <person name="Castelle C.J."/>
            <person name="Meheust R."/>
            <person name="Jaffe A.L."/>
            <person name="Seitz K."/>
            <person name="Gong X."/>
            <person name="Baker B.J."/>
            <person name="Banfield J.F."/>
        </authorList>
    </citation>
    <scope>NUCLEOTIDE SEQUENCE</scope>
    <source>
        <strain evidence="2">RIFCSPLOWO2_01_FULL_AR10_48_17</strain>
    </source>
</reference>
<dbReference type="PRINTS" id="PR00469">
    <property type="entry name" value="PNDRDTASEII"/>
</dbReference>
<gene>
    <name evidence="2" type="ORF">J4215_05690</name>
</gene>
<comment type="caution">
    <text evidence="2">The sequence shown here is derived from an EMBL/GenBank/DDBJ whole genome shotgun (WGS) entry which is preliminary data.</text>
</comment>
<accession>A0A8T4L5Z7</accession>
<sequence length="390" mass="42957">MPESFDVAIIGAGPAGGSAAVHAAERGLSAVILEEHEVVGEPVHCGECLSQTAMDRMGWKFPSEVVSFPVKGVRTIFPNSESRLLTEPGVVLEKQKWEQFIVNKAQDKGAELRLGHRVKGLAREKGVWKIESSKGDVFGKVLMDGSGVQSVSNALLKLNKRFSAVVGIQYEMEDIPRDGWLDFYLWPHLAAQGYLWMIPKSDGRANVGLVTHDNNQAKACLNQFVAQMGWKDKPIVKTFGGLIPSSGAMEKTVSDGLLLIGDAAGFTSPLFEGGSQLGLMSGKLAALTAKEGLDASDVSAGFLKRYETKWKKEFPPYEKLIKGKNQLYSLTENELNEVARVLPREMGGTNYLDYFKIGINITVSNPQLWSRGVMRVFEAFKYSRSRFYGW</sequence>
<dbReference type="PANTHER" id="PTHR42685:SF22">
    <property type="entry name" value="CONDITIONED MEDIUM FACTOR RECEPTOR 1"/>
    <property type="match status" value="1"/>
</dbReference>
<dbReference type="AlphaFoldDB" id="A0A8T4L5Z7"/>
<evidence type="ECO:0000259" key="1">
    <source>
        <dbReference type="Pfam" id="PF22578"/>
    </source>
</evidence>
<evidence type="ECO:0000313" key="2">
    <source>
        <dbReference type="EMBL" id="MBS3062047.1"/>
    </source>
</evidence>
<protein>
    <submittedName>
        <fullName evidence="2">NAD(P)/FAD-dependent oxidoreductase</fullName>
    </submittedName>
</protein>
<dbReference type="InterPro" id="IPR054715">
    <property type="entry name" value="GGR_cat"/>
</dbReference>
<dbReference type="Proteomes" id="UP000675968">
    <property type="component" value="Unassembled WGS sequence"/>
</dbReference>